<protein>
    <submittedName>
        <fullName evidence="1">Uncharacterized protein</fullName>
    </submittedName>
</protein>
<accession>A0A2P1P752</accession>
<name>A0A2P1P752_9RICK</name>
<sequence length="235" mass="26755">MRRIDEGQKHGGILKAIGTRVEKWIQSTVERNRREMKPEIPQKLEQMQLNTTDLKLLFREFHIKFLNLTIGAHTYWLVTDCNFNPLIEYHGMAIKAEAPQKALVISGGTFLENGDLVKVFRHSHAGADNVLTYRKAHNIFESHSLYNKAQPFRVVTSEREEVINIIESFERSGSIWNSKTIEYNILGGEYNIFGGNSNNTRKVSNSNGVTFTLGCLAVISNQIRWIVSLVILPPV</sequence>
<organism evidence="1 2">
    <name type="scientific">Candidatus Phycorickettsia trachydisci</name>
    <dbReference type="NCBI Taxonomy" id="2115978"/>
    <lineage>
        <taxon>Bacteria</taxon>
        <taxon>Pseudomonadati</taxon>
        <taxon>Pseudomonadota</taxon>
        <taxon>Alphaproteobacteria</taxon>
        <taxon>Rickettsiales</taxon>
        <taxon>Rickettsiaceae</taxon>
        <taxon>Candidatus Phycorickettsia</taxon>
    </lineage>
</organism>
<gene>
    <name evidence="1" type="ORF">phytr_1430</name>
</gene>
<proteinExistence type="predicted"/>
<dbReference type="RefSeq" id="WP_106873976.1">
    <property type="nucleotide sequence ID" value="NZ_CP027845.1"/>
</dbReference>
<dbReference type="EMBL" id="CP027845">
    <property type="protein sequence ID" value="AVP87102.1"/>
    <property type="molecule type" value="Genomic_DNA"/>
</dbReference>
<keyword evidence="2" id="KW-1185">Reference proteome</keyword>
<evidence type="ECO:0000313" key="1">
    <source>
        <dbReference type="EMBL" id="AVP87102.1"/>
    </source>
</evidence>
<dbReference type="KEGG" id="ptc:phytr_1430"/>
<dbReference type="AlphaFoldDB" id="A0A2P1P752"/>
<reference evidence="1 2" key="1">
    <citation type="submission" date="2018-03" db="EMBL/GenBank/DDBJ databases">
        <title>A gene transfer event suggests a long-term partnership between eustigmatophyte algae and a novel lineage of endosymbiotic bacteria.</title>
        <authorList>
            <person name="Yurchenko T."/>
            <person name="Sevcikova T."/>
            <person name="Pribyl P."/>
            <person name="El Karkouri K."/>
            <person name="Klimes V."/>
            <person name="Amaral R."/>
            <person name="Zbrankova V."/>
            <person name="Kim E."/>
            <person name="Raoult D."/>
            <person name="Santos L.M.A."/>
            <person name="Elias M."/>
        </authorList>
    </citation>
    <scope>NUCLEOTIDE SEQUENCE [LARGE SCALE GENOMIC DNA]</scope>
    <source>
        <strain evidence="1">CCALA 838</strain>
    </source>
</reference>
<evidence type="ECO:0000313" key="2">
    <source>
        <dbReference type="Proteomes" id="UP000241762"/>
    </source>
</evidence>
<dbReference type="Proteomes" id="UP000241762">
    <property type="component" value="Chromosome"/>
</dbReference>